<dbReference type="EMBL" id="JBHSPR010000010">
    <property type="protein sequence ID" value="MFC6017793.1"/>
    <property type="molecule type" value="Genomic_DNA"/>
</dbReference>
<dbReference type="RefSeq" id="WP_377422326.1">
    <property type="nucleotide sequence ID" value="NZ_JBHSPR010000010.1"/>
</dbReference>
<organism evidence="1 2">
    <name type="scientific">Plantactinospora solaniradicis</name>
    <dbReference type="NCBI Taxonomy" id="1723736"/>
    <lineage>
        <taxon>Bacteria</taxon>
        <taxon>Bacillati</taxon>
        <taxon>Actinomycetota</taxon>
        <taxon>Actinomycetes</taxon>
        <taxon>Micromonosporales</taxon>
        <taxon>Micromonosporaceae</taxon>
        <taxon>Plantactinospora</taxon>
    </lineage>
</organism>
<accession>A0ABW1KAG8</accession>
<gene>
    <name evidence="1" type="ORF">ACFP2T_16450</name>
</gene>
<evidence type="ECO:0000313" key="1">
    <source>
        <dbReference type="EMBL" id="MFC6017793.1"/>
    </source>
</evidence>
<dbReference type="InterPro" id="IPR053738">
    <property type="entry name" value="Lambda_capsid_assembly"/>
</dbReference>
<evidence type="ECO:0008006" key="3">
    <source>
        <dbReference type="Google" id="ProtNLM"/>
    </source>
</evidence>
<dbReference type="Proteomes" id="UP001596203">
    <property type="component" value="Unassembled WGS sequence"/>
</dbReference>
<dbReference type="Pfam" id="PF25209">
    <property type="entry name" value="Phage_capsid_4"/>
    <property type="match status" value="1"/>
</dbReference>
<keyword evidence="2" id="KW-1185">Reference proteome</keyword>
<reference evidence="2" key="1">
    <citation type="journal article" date="2019" name="Int. J. Syst. Evol. Microbiol.">
        <title>The Global Catalogue of Microorganisms (GCM) 10K type strain sequencing project: providing services to taxonomists for standard genome sequencing and annotation.</title>
        <authorList>
            <consortium name="The Broad Institute Genomics Platform"/>
            <consortium name="The Broad Institute Genome Sequencing Center for Infectious Disease"/>
            <person name="Wu L."/>
            <person name="Ma J."/>
        </authorList>
    </citation>
    <scope>NUCLEOTIDE SEQUENCE [LARGE SCALE GENOMIC DNA]</scope>
    <source>
        <strain evidence="2">ZS-35-S2</strain>
    </source>
</reference>
<proteinExistence type="predicted"/>
<name>A0ABW1KAG8_9ACTN</name>
<protein>
    <recommendedName>
        <fullName evidence="3">Major capsid protein</fullName>
    </recommendedName>
</protein>
<dbReference type="Gene3D" id="3.90.1690.10">
    <property type="entry name" value="phage-related protein like domain"/>
    <property type="match status" value="1"/>
</dbReference>
<evidence type="ECO:0000313" key="2">
    <source>
        <dbReference type="Proteomes" id="UP001596203"/>
    </source>
</evidence>
<sequence length="306" mass="32646">MPNTYPAAAPTLSGDTLTISRLLQNPAFIGRVLRTFRDLRFVSDQILTQRFRSSGGAVLYEQSEGIVSDRTVEAVAPGSEYPFANLPGGTAAVAAIVKWGLKHRLTDEEIARSVYAGQAISRNMKKVVNSTIKQVDAVSIAAVQSAAADTGTAGIWSTISGAKPLEDILLAIQRIEDRNQGYRPDTLVVSPKGYTYLMLNEAIAALRRRETTENPVYTGMIETVAGLTVLKAPALSTTALVLDSQALGGMADEVDGAPGYAVADLGVQVKSIRQDDLDAWDLQGRRKTVPVVQETGAVEEITGVVS</sequence>
<comment type="caution">
    <text evidence="1">The sequence shown here is derived from an EMBL/GenBank/DDBJ whole genome shotgun (WGS) entry which is preliminary data.</text>
</comment>